<sequence length="123" mass="14107">MQIDAVIHGPQDGWQHLRDAAAIGYQGMCDALSLTREAQGKQSSRHHFMNESRLINSILFGEPTERDRDTMTPSDLRLVAMTEQRNIFLLGQGMSFQERKQALAEYVEHHLRPRLSWRGEKCG</sequence>
<dbReference type="EMBL" id="CP131913">
    <property type="protein sequence ID" value="WLI73613.1"/>
    <property type="molecule type" value="Genomic_DNA"/>
</dbReference>
<evidence type="ECO:0000313" key="1">
    <source>
        <dbReference type="EMBL" id="WLI73613.1"/>
    </source>
</evidence>
<accession>A0ABY9H5E6</accession>
<proteinExistence type="predicted"/>
<organism evidence="1 2">
    <name type="scientific">Halomonas alkalicola</name>
    <dbReference type="NCBI Taxonomy" id="1930622"/>
    <lineage>
        <taxon>Bacteria</taxon>
        <taxon>Pseudomonadati</taxon>
        <taxon>Pseudomonadota</taxon>
        <taxon>Gammaproteobacteria</taxon>
        <taxon>Oceanospirillales</taxon>
        <taxon>Halomonadaceae</taxon>
        <taxon>Halomonas</taxon>
    </lineage>
</organism>
<reference evidence="1 2" key="1">
    <citation type="submission" date="2023-08" db="EMBL/GenBank/DDBJ databases">
        <title>Transcriptome Analysis of Halomonas alkalicola CICC 11012s to Identify the Genes Involved in Alkaline Tolerances.</title>
        <authorList>
            <person name="Zhai L."/>
        </authorList>
    </citation>
    <scope>NUCLEOTIDE SEQUENCE [LARGE SCALE GENOMIC DNA]</scope>
    <source>
        <strain evidence="1 2">CICC 11012s</strain>
    </source>
</reference>
<gene>
    <name evidence="1" type="ORF">B6N23_01335</name>
</gene>
<protein>
    <submittedName>
        <fullName evidence="1">Uncharacterized protein</fullName>
    </submittedName>
</protein>
<name>A0ABY9H5E6_9GAMM</name>
<evidence type="ECO:0000313" key="2">
    <source>
        <dbReference type="Proteomes" id="UP001235344"/>
    </source>
</evidence>
<dbReference type="Proteomes" id="UP001235344">
    <property type="component" value="Chromosome"/>
</dbReference>
<keyword evidence="2" id="KW-1185">Reference proteome</keyword>